<name>W3VMU1_MOEAP</name>
<keyword evidence="4" id="KW-1185">Reference proteome</keyword>
<dbReference type="InterPro" id="IPR045114">
    <property type="entry name" value="Csn12-like"/>
</dbReference>
<dbReference type="GO" id="GO:0003690">
    <property type="term" value="F:double-stranded DNA binding"/>
    <property type="evidence" value="ECO:0007669"/>
    <property type="project" value="InterPro"/>
</dbReference>
<dbReference type="PROSITE" id="PS50250">
    <property type="entry name" value="PCI"/>
    <property type="match status" value="1"/>
</dbReference>
<proteinExistence type="predicted"/>
<evidence type="ECO:0000256" key="1">
    <source>
        <dbReference type="SAM" id="MobiDB-lite"/>
    </source>
</evidence>
<dbReference type="GO" id="GO:0000973">
    <property type="term" value="P:post-transcriptional tethering of RNA polymerase II gene DNA at nuclear periphery"/>
    <property type="evidence" value="ECO:0007669"/>
    <property type="project" value="TreeGrafter"/>
</dbReference>
<evidence type="ECO:0000313" key="3">
    <source>
        <dbReference type="EMBL" id="ETS62884.1"/>
    </source>
</evidence>
<dbReference type="GO" id="GO:0016973">
    <property type="term" value="P:poly(A)+ mRNA export from nucleus"/>
    <property type="evidence" value="ECO:0007669"/>
    <property type="project" value="TreeGrafter"/>
</dbReference>
<gene>
    <name evidence="3" type="ORF">PaG_02644</name>
</gene>
<evidence type="ECO:0000259" key="2">
    <source>
        <dbReference type="PROSITE" id="PS50250"/>
    </source>
</evidence>
<evidence type="ECO:0000313" key="4">
    <source>
        <dbReference type="Proteomes" id="UP000019462"/>
    </source>
</evidence>
<dbReference type="OrthoDB" id="5404651at2759"/>
<dbReference type="AlphaFoldDB" id="W3VMU1"/>
<dbReference type="GO" id="GO:0006368">
    <property type="term" value="P:transcription elongation by RNA polymerase II"/>
    <property type="evidence" value="ECO:0007669"/>
    <property type="project" value="TreeGrafter"/>
</dbReference>
<dbReference type="InterPro" id="IPR036388">
    <property type="entry name" value="WH-like_DNA-bd_sf"/>
</dbReference>
<dbReference type="Proteomes" id="UP000019462">
    <property type="component" value="Unassembled WGS sequence"/>
</dbReference>
<comment type="caution">
    <text evidence="3">The sequence shown here is derived from an EMBL/GenBank/DDBJ whole genome shotgun (WGS) entry which is preliminary data.</text>
</comment>
<dbReference type="HOGENOM" id="CLU_031567_3_0_1"/>
<feature type="region of interest" description="Disordered" evidence="1">
    <location>
        <begin position="111"/>
        <end position="133"/>
    </location>
</feature>
<dbReference type="PANTHER" id="PTHR12732">
    <property type="entry name" value="UNCHARACTERIZED PROTEASOME COMPONENT REGION PCI-CONTAINING"/>
    <property type="match status" value="1"/>
</dbReference>
<dbReference type="InterPro" id="IPR000717">
    <property type="entry name" value="PCI_dom"/>
</dbReference>
<dbReference type="PANTHER" id="PTHR12732:SF8">
    <property type="entry name" value="NUCLEAR MRNA EXPORT PROTEIN THP1"/>
    <property type="match status" value="1"/>
</dbReference>
<organism evidence="3 4">
    <name type="scientific">Moesziomyces aphidis</name>
    <name type="common">Pseudozyma aphidis</name>
    <dbReference type="NCBI Taxonomy" id="84754"/>
    <lineage>
        <taxon>Eukaryota</taxon>
        <taxon>Fungi</taxon>
        <taxon>Dikarya</taxon>
        <taxon>Basidiomycota</taxon>
        <taxon>Ustilaginomycotina</taxon>
        <taxon>Ustilaginomycetes</taxon>
        <taxon>Ustilaginales</taxon>
        <taxon>Ustilaginaceae</taxon>
        <taxon>Moesziomyces</taxon>
    </lineage>
</organism>
<dbReference type="EMBL" id="AWNI01000009">
    <property type="protein sequence ID" value="ETS62884.1"/>
    <property type="molecule type" value="Genomic_DNA"/>
</dbReference>
<reference evidence="3 4" key="1">
    <citation type="journal article" date="2014" name="Genome Announc.">
        <title>Genome sequence of the basidiomycetous fungus Pseudozyma aphidis DSM70725, an efficient producer of biosurfactant mannosylerythritol lipids.</title>
        <authorList>
            <person name="Lorenz S."/>
            <person name="Guenther M."/>
            <person name="Grumaz C."/>
            <person name="Rupp S."/>
            <person name="Zibek S."/>
            <person name="Sohn K."/>
        </authorList>
    </citation>
    <scope>NUCLEOTIDE SEQUENCE [LARGE SCALE GENOMIC DNA]</scope>
    <source>
        <strain evidence="4">ATCC 32657 / CBS 517.83 / DSM 70725 / JCM 10318 / NBRC 10182 / NRRL Y-7954 / St-0401</strain>
    </source>
</reference>
<protein>
    <recommendedName>
        <fullName evidence="2">PCI domain-containing protein</fullName>
    </recommendedName>
</protein>
<accession>W3VMU1</accession>
<dbReference type="Gene3D" id="1.10.10.10">
    <property type="entry name" value="Winged helix-like DNA-binding domain superfamily/Winged helix DNA-binding domain"/>
    <property type="match status" value="1"/>
</dbReference>
<feature type="domain" description="PCI" evidence="2">
    <location>
        <begin position="401"/>
        <end position="593"/>
    </location>
</feature>
<dbReference type="SMART" id="SM00753">
    <property type="entry name" value="PAM"/>
    <property type="match status" value="1"/>
</dbReference>
<dbReference type="GO" id="GO:0070390">
    <property type="term" value="C:transcription export complex 2"/>
    <property type="evidence" value="ECO:0007669"/>
    <property type="project" value="TreeGrafter"/>
</dbReference>
<dbReference type="GO" id="GO:0003723">
    <property type="term" value="F:RNA binding"/>
    <property type="evidence" value="ECO:0007669"/>
    <property type="project" value="InterPro"/>
</dbReference>
<sequence>MRLVSSLGLCVARPTDARPLVWPAASALIGFRAVRAAVRASRASRASGHAQPTLVKLKAKSQKGWKIEPTAARPTWKARQPEKSQLRDPFRLLELTDGSGGAECALGSGRSAVAKSGPVQGPREAQIGRLPPPRAARCKPLRTSGFLHPAVSIRELLFRNQHIAAVKRAYFSQDAHALLAAFRIDPGTFGAIQADLNRDPNRDLSAWILGQILVSASPTDSERFQSLVADFLAYVRDHAPLSYASVASQAPAMADWDRAYDAWALVYSRASAFFSLPDTVWFVSSLRFFASSLVTLAMAVDQRTDAVQKRKTTDAAGRLSKAAGMAGNDRSQARGSETKRAAVLMLANLSFKAYFKLNNTRLCETVLGSVENALKLNRTFAANNGQNDESGEQCYSRADRVTYRYYLGRLRLFQHNIRAASTHLRWAFDNCTLRNLRNKRAILIPLVATYLILGRYPEPALLEASNLSHVYGPLTFCLKSGQAAAAMDELDRHMDWLRFRGLYLILREKLQISLWRNLARRCLALSYGPAQAASAPPTLRVDKLLSAARLAWRDPSLQPSDIEAILASLIDQGFVKGYILHSKGVLVLQKGPHMGFPPIWTVFNP</sequence>